<gene>
    <name evidence="1" type="ORF">FJR48_05545</name>
</gene>
<name>A0A5P8P0J6_9BACT</name>
<sequence length="113" mass="13669">MTLVELFTDYIVNRKDLRDYVQERKTRNERGEFNDTKLITAQENLDKLKKEDLKTYEQMYMILDKIMKADRGHYVEYSINFTKAILKMYRGHSTPEDVCKEYAKELTHRYNDA</sequence>
<dbReference type="RefSeq" id="WP_152307162.1">
    <property type="nucleotide sequence ID" value="NZ_CP043617.1"/>
</dbReference>
<dbReference type="AlphaFoldDB" id="A0A5P8P0J6"/>
<evidence type="ECO:0000313" key="2">
    <source>
        <dbReference type="Proteomes" id="UP000326944"/>
    </source>
</evidence>
<protein>
    <submittedName>
        <fullName evidence="1">Uncharacterized protein</fullName>
    </submittedName>
</protein>
<dbReference type="EMBL" id="CP043617">
    <property type="protein sequence ID" value="QFR49219.1"/>
    <property type="molecule type" value="Genomic_DNA"/>
</dbReference>
<proteinExistence type="predicted"/>
<keyword evidence="2" id="KW-1185">Reference proteome</keyword>
<dbReference type="KEGG" id="sulg:FJR48_05545"/>
<dbReference type="OrthoDB" id="5334407at2"/>
<reference evidence="1 2" key="1">
    <citation type="submission" date="2019-09" db="EMBL/GenBank/DDBJ databases">
        <title>Sulfurimonas gotlandica sp. nov., a chemoautotrophic and psychrotolerant epsilonproteobacterium isolated from a pelagic redoxcline, and an emended description of the genus Sulfurimonas.</title>
        <authorList>
            <person name="Wang S."/>
            <person name="Jiang L."/>
            <person name="Shao S."/>
        </authorList>
    </citation>
    <scope>NUCLEOTIDE SEQUENCE [LARGE SCALE GENOMIC DNA]</scope>
    <source>
        <strain evidence="1 2">GYSZ_1</strain>
    </source>
</reference>
<dbReference type="Proteomes" id="UP000326944">
    <property type="component" value="Chromosome"/>
</dbReference>
<accession>A0A5P8P0J6</accession>
<evidence type="ECO:0000313" key="1">
    <source>
        <dbReference type="EMBL" id="QFR49219.1"/>
    </source>
</evidence>
<organism evidence="1 2">
    <name type="scientific">Sulfurimonas lithotrophica</name>
    <dbReference type="NCBI Taxonomy" id="2590022"/>
    <lineage>
        <taxon>Bacteria</taxon>
        <taxon>Pseudomonadati</taxon>
        <taxon>Campylobacterota</taxon>
        <taxon>Epsilonproteobacteria</taxon>
        <taxon>Campylobacterales</taxon>
        <taxon>Sulfurimonadaceae</taxon>
        <taxon>Sulfurimonas</taxon>
    </lineage>
</organism>